<dbReference type="Proteomes" id="UP001189429">
    <property type="component" value="Unassembled WGS sequence"/>
</dbReference>
<feature type="compositionally biased region" description="Low complexity" evidence="1">
    <location>
        <begin position="102"/>
        <end position="130"/>
    </location>
</feature>
<feature type="compositionally biased region" description="Low complexity" evidence="1">
    <location>
        <begin position="150"/>
        <end position="165"/>
    </location>
</feature>
<evidence type="ECO:0000313" key="3">
    <source>
        <dbReference type="Proteomes" id="UP001189429"/>
    </source>
</evidence>
<feature type="compositionally biased region" description="Pro residues" evidence="1">
    <location>
        <begin position="140"/>
        <end position="149"/>
    </location>
</feature>
<sequence>AVLAKPLEKPATATCRTPRQGLSSSRHFSSSKTTRLPRMRTPRRSRAWAAPTRTPTWPSGPAGPAGSDPRTCGATGRSTWPRSRARRRPRRRPRPRRPAPRAPRASSPSAGRWPAGSAGCARGARRGAAAARRRRRSRPAGPPRRPPPAAARTAAPRGSAAPRGRAGARRRPRPAGAPRPRPRAAGRPAQRPRRRGPPSAAAGAAEGLHAADAEGSAGHAGLRGLLRLHLSAPGPADAHGLRPRAGEPPEPRRGAAGPGALRRLRVVGGRGGGPCLRGHLEPVLPGPRRAGGALQEQPDHALGGPRHLQAGDVLWSGAGAVPGADAAPADAPAPAAGPAARRPAGRAGRARRGGGGQRQRGRPRPRASDRRGCFAARPPQRPAAEAGSNERPLPAHRTSHSSAWAKEQELPVLPQAVPTRPVQLQEETDTPVPTVVT</sequence>
<feature type="compositionally biased region" description="Basic and acidic residues" evidence="1">
    <location>
        <begin position="244"/>
        <end position="253"/>
    </location>
</feature>
<name>A0ABN9YG91_9DINO</name>
<evidence type="ECO:0000256" key="1">
    <source>
        <dbReference type="SAM" id="MobiDB-lite"/>
    </source>
</evidence>
<feature type="compositionally biased region" description="Basic residues" evidence="1">
    <location>
        <begin position="35"/>
        <end position="46"/>
    </location>
</feature>
<feature type="compositionally biased region" description="Basic residues" evidence="1">
    <location>
        <begin position="180"/>
        <end position="196"/>
    </location>
</feature>
<keyword evidence="3" id="KW-1185">Reference proteome</keyword>
<proteinExistence type="predicted"/>
<feature type="region of interest" description="Disordered" evidence="1">
    <location>
        <begin position="231"/>
        <end position="437"/>
    </location>
</feature>
<gene>
    <name evidence="2" type="ORF">PCOR1329_LOCUS84291</name>
</gene>
<dbReference type="EMBL" id="CAUYUJ010022307">
    <property type="protein sequence ID" value="CAK0910027.1"/>
    <property type="molecule type" value="Genomic_DNA"/>
</dbReference>
<feature type="compositionally biased region" description="Low complexity" evidence="1">
    <location>
        <begin position="317"/>
        <end position="347"/>
    </location>
</feature>
<reference evidence="2" key="1">
    <citation type="submission" date="2023-10" db="EMBL/GenBank/DDBJ databases">
        <authorList>
            <person name="Chen Y."/>
            <person name="Shah S."/>
            <person name="Dougan E. K."/>
            <person name="Thang M."/>
            <person name="Chan C."/>
        </authorList>
    </citation>
    <scope>NUCLEOTIDE SEQUENCE [LARGE SCALE GENOMIC DNA]</scope>
</reference>
<organism evidence="2 3">
    <name type="scientific">Prorocentrum cordatum</name>
    <dbReference type="NCBI Taxonomy" id="2364126"/>
    <lineage>
        <taxon>Eukaryota</taxon>
        <taxon>Sar</taxon>
        <taxon>Alveolata</taxon>
        <taxon>Dinophyceae</taxon>
        <taxon>Prorocentrales</taxon>
        <taxon>Prorocentraceae</taxon>
        <taxon>Prorocentrum</taxon>
    </lineage>
</organism>
<protein>
    <submittedName>
        <fullName evidence="2">Uncharacterized protein</fullName>
    </submittedName>
</protein>
<feature type="non-terminal residue" evidence="2">
    <location>
        <position position="1"/>
    </location>
</feature>
<feature type="region of interest" description="Disordered" evidence="1">
    <location>
        <begin position="1"/>
        <end position="215"/>
    </location>
</feature>
<comment type="caution">
    <text evidence="2">The sequence shown here is derived from an EMBL/GenBank/DDBJ whole genome shotgun (WGS) entry which is preliminary data.</text>
</comment>
<feature type="compositionally biased region" description="Basic residues" evidence="1">
    <location>
        <begin position="83"/>
        <end position="99"/>
    </location>
</feature>
<feature type="compositionally biased region" description="Low complexity" evidence="1">
    <location>
        <begin position="23"/>
        <end position="34"/>
    </location>
</feature>
<feature type="compositionally biased region" description="Low complexity" evidence="1">
    <location>
        <begin position="375"/>
        <end position="386"/>
    </location>
</feature>
<accession>A0ABN9YG91</accession>
<evidence type="ECO:0000313" key="2">
    <source>
        <dbReference type="EMBL" id="CAK0910027.1"/>
    </source>
</evidence>